<evidence type="ECO:0000256" key="11">
    <source>
        <dbReference type="SAM" id="Phobius"/>
    </source>
</evidence>
<dbReference type="Gene3D" id="2.60.40.10">
    <property type="entry name" value="Immunoglobulins"/>
    <property type="match status" value="4"/>
</dbReference>
<evidence type="ECO:0000259" key="12">
    <source>
        <dbReference type="PROSITE" id="PS50055"/>
    </source>
</evidence>
<evidence type="ECO:0000256" key="4">
    <source>
        <dbReference type="ARBA" id="ARBA00022729"/>
    </source>
</evidence>
<keyword evidence="11" id="KW-0812">Transmembrane</keyword>
<dbReference type="InterPro" id="IPR003599">
    <property type="entry name" value="Ig_sub"/>
</dbReference>
<dbReference type="OrthoDB" id="6058203at2759"/>
<dbReference type="EC" id="3.1.3.48" evidence="3"/>
<dbReference type="SUPFAM" id="SSF52799">
    <property type="entry name" value="(Phosphotyrosine protein) phosphatases II"/>
    <property type="match status" value="2"/>
</dbReference>
<evidence type="ECO:0000256" key="3">
    <source>
        <dbReference type="ARBA" id="ARBA00013064"/>
    </source>
</evidence>
<feature type="domain" description="Tyrosine-protein phosphatase" evidence="12">
    <location>
        <begin position="1035"/>
        <end position="1298"/>
    </location>
</feature>
<dbReference type="Pfam" id="PF00041">
    <property type="entry name" value="fn3"/>
    <property type="match status" value="2"/>
</dbReference>
<keyword evidence="7" id="KW-0904">Protein phosphatase</keyword>
<dbReference type="SMART" id="SM00409">
    <property type="entry name" value="IG"/>
    <property type="match status" value="1"/>
</dbReference>
<dbReference type="InterPro" id="IPR003598">
    <property type="entry name" value="Ig_sub2"/>
</dbReference>
<dbReference type="InterPro" id="IPR003961">
    <property type="entry name" value="FN3_dom"/>
</dbReference>
<comment type="subcellular location">
    <subcellularLocation>
        <location evidence="1">Membrane</location>
        <topology evidence="1">Single-pass membrane protein</topology>
    </subcellularLocation>
</comment>
<evidence type="ECO:0000256" key="6">
    <source>
        <dbReference type="ARBA" id="ARBA00022801"/>
    </source>
</evidence>
<dbReference type="PROSITE" id="PS50055">
    <property type="entry name" value="TYR_PHOSPHATASE_PTP"/>
    <property type="match status" value="2"/>
</dbReference>
<dbReference type="FunFam" id="3.90.190.10:FF:000102">
    <property type="entry name" value="Receptor-type tyrosine-protein phosphatase"/>
    <property type="match status" value="2"/>
</dbReference>
<feature type="domain" description="Tyrosine specific protein phosphatases" evidence="13">
    <location>
        <begin position="1215"/>
        <end position="1289"/>
    </location>
</feature>
<reference evidence="16 17" key="1">
    <citation type="journal article" date="2018" name="Gigascience">
        <title>Genomes of trombidid mites reveal novel predicted allergens and laterally-transferred genes associated with secondary metabolism.</title>
        <authorList>
            <person name="Dong X."/>
            <person name="Chaisiri K."/>
            <person name="Xia D."/>
            <person name="Armstrong S.D."/>
            <person name="Fang Y."/>
            <person name="Donnelly M.J."/>
            <person name="Kadowaki T."/>
            <person name="McGarry J.W."/>
            <person name="Darby A.C."/>
            <person name="Makepeace B.L."/>
        </authorList>
    </citation>
    <scope>NUCLEOTIDE SEQUENCE [LARGE SCALE GENOMIC DNA]</scope>
    <source>
        <strain evidence="16">UoL-UT</strain>
    </source>
</reference>
<dbReference type="PROSITE" id="PS50835">
    <property type="entry name" value="IG_LIKE"/>
    <property type="match status" value="1"/>
</dbReference>
<name>A0A443SWZ6_9ACAR</name>
<comment type="catalytic activity">
    <reaction evidence="10">
        <text>O-phospho-L-tyrosyl-[protein] + H2O = L-tyrosyl-[protein] + phosphate</text>
        <dbReference type="Rhea" id="RHEA:10684"/>
        <dbReference type="Rhea" id="RHEA-COMP:10136"/>
        <dbReference type="Rhea" id="RHEA-COMP:20101"/>
        <dbReference type="ChEBI" id="CHEBI:15377"/>
        <dbReference type="ChEBI" id="CHEBI:43474"/>
        <dbReference type="ChEBI" id="CHEBI:46858"/>
        <dbReference type="ChEBI" id="CHEBI:61978"/>
        <dbReference type="EC" id="3.1.3.48"/>
    </reaction>
</comment>
<keyword evidence="8 11" id="KW-0472">Membrane</keyword>
<dbReference type="InterPro" id="IPR000387">
    <property type="entry name" value="Tyr_Pase_dom"/>
</dbReference>
<keyword evidence="11" id="KW-1133">Transmembrane helix</keyword>
<dbReference type="PROSITE" id="PS00383">
    <property type="entry name" value="TYR_PHOSPHATASE_1"/>
    <property type="match status" value="2"/>
</dbReference>
<dbReference type="GO" id="GO:0016020">
    <property type="term" value="C:membrane"/>
    <property type="evidence" value="ECO:0007669"/>
    <property type="project" value="UniProtKB-SubCell"/>
</dbReference>
<dbReference type="GO" id="GO:0009653">
    <property type="term" value="P:anatomical structure morphogenesis"/>
    <property type="evidence" value="ECO:0007669"/>
    <property type="project" value="UniProtKB-ARBA"/>
</dbReference>
<proteinExistence type="inferred from homology"/>
<dbReference type="VEuPathDB" id="VectorBase:LDEU000006"/>
<dbReference type="CDD" id="cd00063">
    <property type="entry name" value="FN3"/>
    <property type="match status" value="3"/>
</dbReference>
<dbReference type="InterPro" id="IPR029021">
    <property type="entry name" value="Prot-tyrosine_phosphatase-like"/>
</dbReference>
<dbReference type="PROSITE" id="PS50853">
    <property type="entry name" value="FN3"/>
    <property type="match status" value="3"/>
</dbReference>
<feature type="domain" description="Fibronectin type-III" evidence="15">
    <location>
        <begin position="216"/>
        <end position="321"/>
    </location>
</feature>
<feature type="transmembrane region" description="Helical" evidence="11">
    <location>
        <begin position="648"/>
        <end position="671"/>
    </location>
</feature>
<dbReference type="SMART" id="SM00404">
    <property type="entry name" value="PTPc_motif"/>
    <property type="match status" value="2"/>
</dbReference>
<evidence type="ECO:0000313" key="17">
    <source>
        <dbReference type="Proteomes" id="UP000288716"/>
    </source>
</evidence>
<dbReference type="InterPro" id="IPR013783">
    <property type="entry name" value="Ig-like_fold"/>
</dbReference>
<dbReference type="Pfam" id="PF00102">
    <property type="entry name" value="Y_phosphatase"/>
    <property type="match status" value="2"/>
</dbReference>
<dbReference type="Pfam" id="PF07679">
    <property type="entry name" value="I-set"/>
    <property type="match status" value="1"/>
</dbReference>
<feature type="domain" description="Fibronectin type-III" evidence="15">
    <location>
        <begin position="325"/>
        <end position="435"/>
    </location>
</feature>
<keyword evidence="5" id="KW-0677">Repeat</keyword>
<dbReference type="PROSITE" id="PS50056">
    <property type="entry name" value="TYR_PHOSPHATASE_2"/>
    <property type="match status" value="2"/>
</dbReference>
<dbReference type="InterPro" id="IPR036116">
    <property type="entry name" value="FN3_sf"/>
</dbReference>
<dbReference type="SMART" id="SM00060">
    <property type="entry name" value="FN3"/>
    <property type="match status" value="3"/>
</dbReference>
<accession>A0A443SWZ6</accession>
<keyword evidence="6" id="KW-0378">Hydrolase</keyword>
<dbReference type="PRINTS" id="PR00700">
    <property type="entry name" value="PRTYPHPHTASE"/>
</dbReference>
<dbReference type="InterPro" id="IPR003595">
    <property type="entry name" value="Tyr_Pase_cat"/>
</dbReference>
<feature type="domain" description="Ig-like" evidence="14">
    <location>
        <begin position="6"/>
        <end position="110"/>
    </location>
</feature>
<dbReference type="PANTHER" id="PTHR19134:SF495">
    <property type="entry name" value="TYROSINE-PROTEIN PHOSPHATASE 69D"/>
    <property type="match status" value="1"/>
</dbReference>
<dbReference type="InterPro" id="IPR016130">
    <property type="entry name" value="Tyr_Pase_AS"/>
</dbReference>
<dbReference type="InterPro" id="IPR000242">
    <property type="entry name" value="PTP_cat"/>
</dbReference>
<dbReference type="STRING" id="299467.A0A443SWZ6"/>
<feature type="domain" description="Fibronectin type-III" evidence="15">
    <location>
        <begin position="117"/>
        <end position="214"/>
    </location>
</feature>
<dbReference type="SUPFAM" id="SSF48726">
    <property type="entry name" value="Immunoglobulin"/>
    <property type="match status" value="1"/>
</dbReference>
<dbReference type="CDD" id="cd00047">
    <property type="entry name" value="PTPc"/>
    <property type="match status" value="1"/>
</dbReference>
<dbReference type="EMBL" id="NCKV01000002">
    <property type="protein sequence ID" value="RWS32026.1"/>
    <property type="molecule type" value="Genomic_DNA"/>
</dbReference>
<feature type="domain" description="Tyrosine specific protein phosphatases" evidence="13">
    <location>
        <begin position="923"/>
        <end position="994"/>
    </location>
</feature>
<evidence type="ECO:0000259" key="14">
    <source>
        <dbReference type="PROSITE" id="PS50835"/>
    </source>
</evidence>
<evidence type="ECO:0000256" key="7">
    <source>
        <dbReference type="ARBA" id="ARBA00022912"/>
    </source>
</evidence>
<evidence type="ECO:0000256" key="2">
    <source>
        <dbReference type="ARBA" id="ARBA00010504"/>
    </source>
</evidence>
<evidence type="ECO:0000256" key="9">
    <source>
        <dbReference type="ARBA" id="ARBA00023170"/>
    </source>
</evidence>
<sequence>MFRAVPVAIEVVPNSGTLREQISNNVDLKCKVTAFPKSNVVWKKLQNLGNGDGNITFVKVEEDGRIRTQYREISESVQESTLIVESAKTSDNGTYLCFAKNEFNESKALVNLVILEPPQLRFDRIETVSARTAVLYWTIENEGNTPLKKLLLQIRNYSLPESDWLEVDGNVKPNKTGSYIVRYLAPAVTYGFQLAAINDVGQSQWAVMNATMPADVPARISVIHVLAKTNETLLIGWKRPNFDNGSPITQYQMELRDAKDNLVFNQTKDVESASGAPKTRHMYMFVSLEPGSPYFFQIRACSSIGCGNWSEPKLQALTSDGHADPPQNVRLRCYCENESSINYVIVAWELPINARGTIIGYNVTLEGSSRFRNEENIFVEEHFKEAYELKGNLTVQFKGIVKPNTNYTVRVCTLNKAGCGSFSHITSDTMCTSYPTVPTTFPVKLRLTQKDIPDDESCCKLKLIFPRISERNGAIKCYQILIIKLPKNLSYDHLLTFAPNELSITNYTAIHANVDGEYNSRVGVYVAEEFDSEKLVNDIIIGDNFSSKCEADDEQRNTRKRRSNSVSIENNSSISPFMERAEIYDGPLSSSTNYSGFVQVTVVGQNGTILTKQSQYFEPVLTGTSRSPNNALSPLSPIFASMSDSASAVLFGIICGLILVFLLLLFVLCFLKRKASDSSHIADDERLGLTTLIRRTVAGHKNGHIPNSSGISAINSTYKWIGQPVPIQNLPSIFQERHINSDLLFQAEFEALPEDFGDRTTNSSDSPENISKNRYPDIKSFDQTRVKLSLIDGVPGSDYINADFVEGYKSRKLYICAQGPLDRTTADFWRMIYEHKVSVIVMLTGIEEHGKIKCAQYWPDEGVKQIDKLYKIVPQSVRKFNDFIARRFFLQTMNEDETPRDILQFHFLMWKDFLAPEQPSWLLRFIKRVNEHYCPDKGPLLVHCSAGVGRTGTFIAIDSMIPEITSGTHLNVFECVSQLRYQRNFLVQSLKQYIFVYRALMEFAQFGDTEIEICHLKDHYRQLKEQKFEGNINGVMAEFDRLNEVIEDTKSVCVGTMDMNMNKNRYDFIIPYDINRVILPPSPSKDHSSYINASFVQGYDRYSSFIVTQDPLDNSFFEFWKMVAEQNVCTLVMLSELGEGQSKCQCYWPKDESSYDYVHVKFEKEENLKIYVKRYFTVKNKRFNGSRILQTNVSQELVQFQMLEWKSGVVPESTLLLTNLIEVTLSNNSTSGSPIVIHCSGGGDRSSLFVTLASLIQQIRVEERVDVFQTARYTRSQRPCMLHTIAQYDFLYRSLIDFIESHNLCDNMSDTQL</sequence>
<evidence type="ECO:0000256" key="10">
    <source>
        <dbReference type="ARBA" id="ARBA00051722"/>
    </source>
</evidence>
<comment type="caution">
    <text evidence="16">The sequence shown here is derived from an EMBL/GenBank/DDBJ whole genome shotgun (WGS) entry which is preliminary data.</text>
</comment>
<evidence type="ECO:0000313" key="16">
    <source>
        <dbReference type="EMBL" id="RWS32026.1"/>
    </source>
</evidence>
<dbReference type="InterPro" id="IPR007110">
    <property type="entry name" value="Ig-like_dom"/>
</dbReference>
<keyword evidence="4" id="KW-0732">Signal</keyword>
<dbReference type="GO" id="GO:0004725">
    <property type="term" value="F:protein tyrosine phosphatase activity"/>
    <property type="evidence" value="ECO:0007669"/>
    <property type="project" value="UniProtKB-EC"/>
</dbReference>
<dbReference type="SMART" id="SM00194">
    <property type="entry name" value="PTPc"/>
    <property type="match status" value="2"/>
</dbReference>
<evidence type="ECO:0000259" key="13">
    <source>
        <dbReference type="PROSITE" id="PS50056"/>
    </source>
</evidence>
<evidence type="ECO:0000259" key="15">
    <source>
        <dbReference type="PROSITE" id="PS50853"/>
    </source>
</evidence>
<dbReference type="Gene3D" id="3.90.190.10">
    <property type="entry name" value="Protein tyrosine phosphatase superfamily"/>
    <property type="match status" value="2"/>
</dbReference>
<feature type="domain" description="Tyrosine-protein phosphatase" evidence="12">
    <location>
        <begin position="745"/>
        <end position="1003"/>
    </location>
</feature>
<dbReference type="GO" id="GO:0048666">
    <property type="term" value="P:neuron development"/>
    <property type="evidence" value="ECO:0007669"/>
    <property type="project" value="UniProtKB-ARBA"/>
</dbReference>
<protein>
    <recommendedName>
        <fullName evidence="3">protein-tyrosine-phosphatase</fullName>
        <ecNumber evidence="3">3.1.3.48</ecNumber>
    </recommendedName>
</protein>
<keyword evidence="17" id="KW-1185">Reference proteome</keyword>
<dbReference type="SMART" id="SM00408">
    <property type="entry name" value="IGc2"/>
    <property type="match status" value="1"/>
</dbReference>
<comment type="similarity">
    <text evidence="2">Belongs to the protein-tyrosine phosphatase family. Receptor class 2A subfamily.</text>
</comment>
<evidence type="ECO:0000256" key="8">
    <source>
        <dbReference type="ARBA" id="ARBA00023136"/>
    </source>
</evidence>
<evidence type="ECO:0000256" key="1">
    <source>
        <dbReference type="ARBA" id="ARBA00004167"/>
    </source>
</evidence>
<dbReference type="InterPro" id="IPR036179">
    <property type="entry name" value="Ig-like_dom_sf"/>
</dbReference>
<dbReference type="InterPro" id="IPR013098">
    <property type="entry name" value="Ig_I-set"/>
</dbReference>
<gene>
    <name evidence="16" type="ORF">B4U80_01494</name>
</gene>
<keyword evidence="9" id="KW-0675">Receptor</keyword>
<dbReference type="PANTHER" id="PTHR19134">
    <property type="entry name" value="RECEPTOR-TYPE TYROSINE-PROTEIN PHOSPHATASE"/>
    <property type="match status" value="1"/>
</dbReference>
<dbReference type="SUPFAM" id="SSF49265">
    <property type="entry name" value="Fibronectin type III"/>
    <property type="match status" value="2"/>
</dbReference>
<dbReference type="Proteomes" id="UP000288716">
    <property type="component" value="Unassembled WGS sequence"/>
</dbReference>
<dbReference type="InterPro" id="IPR050348">
    <property type="entry name" value="Protein-Tyr_Phosphatase"/>
</dbReference>
<dbReference type="CDD" id="cd00096">
    <property type="entry name" value="Ig"/>
    <property type="match status" value="1"/>
</dbReference>
<evidence type="ECO:0000256" key="5">
    <source>
        <dbReference type="ARBA" id="ARBA00022737"/>
    </source>
</evidence>
<organism evidence="16 17">
    <name type="scientific">Leptotrombidium deliense</name>
    <dbReference type="NCBI Taxonomy" id="299467"/>
    <lineage>
        <taxon>Eukaryota</taxon>
        <taxon>Metazoa</taxon>
        <taxon>Ecdysozoa</taxon>
        <taxon>Arthropoda</taxon>
        <taxon>Chelicerata</taxon>
        <taxon>Arachnida</taxon>
        <taxon>Acari</taxon>
        <taxon>Acariformes</taxon>
        <taxon>Trombidiformes</taxon>
        <taxon>Prostigmata</taxon>
        <taxon>Anystina</taxon>
        <taxon>Parasitengona</taxon>
        <taxon>Trombiculoidea</taxon>
        <taxon>Trombiculidae</taxon>
        <taxon>Leptotrombidium</taxon>
    </lineage>
</organism>